<dbReference type="InterPro" id="IPR011993">
    <property type="entry name" value="PH-like_dom_sf"/>
</dbReference>
<proteinExistence type="inferred from homology"/>
<evidence type="ECO:0000256" key="8">
    <source>
        <dbReference type="ARBA" id="ARBA00081162"/>
    </source>
</evidence>
<evidence type="ECO:0000256" key="7">
    <source>
        <dbReference type="ARBA" id="ARBA00067380"/>
    </source>
</evidence>
<evidence type="ECO:0000256" key="6">
    <source>
        <dbReference type="ARBA" id="ARBA00066150"/>
    </source>
</evidence>
<name>A0A448WRJ7_9PLAT</name>
<evidence type="ECO:0000256" key="4">
    <source>
        <dbReference type="ARBA" id="ARBA00056716"/>
    </source>
</evidence>
<accession>A0A448WRJ7</accession>
<comment type="similarity">
    <text evidence="5">Belongs to the RANBP1 family.</text>
</comment>
<dbReference type="FunFam" id="2.30.29.30:FF:000824">
    <property type="entry name" value="Ran-specific GTPase-activating protein"/>
    <property type="match status" value="1"/>
</dbReference>
<evidence type="ECO:0000313" key="11">
    <source>
        <dbReference type="Proteomes" id="UP000784294"/>
    </source>
</evidence>
<evidence type="ECO:0000313" key="10">
    <source>
        <dbReference type="EMBL" id="VEL18446.1"/>
    </source>
</evidence>
<evidence type="ECO:0000256" key="3">
    <source>
        <dbReference type="ARBA" id="ARBA00022990"/>
    </source>
</evidence>
<feature type="domain" description="RanBD1" evidence="9">
    <location>
        <begin position="1"/>
        <end position="105"/>
    </location>
</feature>
<keyword evidence="11" id="KW-1185">Reference proteome</keyword>
<dbReference type="PANTHER" id="PTHR23138:SF87">
    <property type="entry name" value="E3 SUMO-PROTEIN LIGASE RANBP2"/>
    <property type="match status" value="1"/>
</dbReference>
<dbReference type="GO" id="GO:0005643">
    <property type="term" value="C:nuclear pore"/>
    <property type="evidence" value="ECO:0007669"/>
    <property type="project" value="TreeGrafter"/>
</dbReference>
<comment type="subunit">
    <text evidence="6">Interacts with RAN (via C-terminus of GTP-bound form) but not with GDP-bound RAN. Identified in a complex composed of RAN, RANGAP1 and RANBP1. Identified in a complex that contains TNPO1, RAN and RANBP1. Identified in a complex that contains CSE1L, KPNA2, RAN and RANBP1. Identified in a complex with nucleotide-free RAN and RCC1.</text>
</comment>
<dbReference type="GO" id="GO:0005096">
    <property type="term" value="F:GTPase activator activity"/>
    <property type="evidence" value="ECO:0007669"/>
    <property type="project" value="UniProtKB-KW"/>
</dbReference>
<evidence type="ECO:0000256" key="5">
    <source>
        <dbReference type="ARBA" id="ARBA00061276"/>
    </source>
</evidence>
<keyword evidence="2" id="KW-0597">Phosphoprotein</keyword>
<dbReference type="Proteomes" id="UP000784294">
    <property type="component" value="Unassembled WGS sequence"/>
</dbReference>
<dbReference type="Pfam" id="PF00638">
    <property type="entry name" value="Ran_BP1"/>
    <property type="match status" value="1"/>
</dbReference>
<dbReference type="InterPro" id="IPR000156">
    <property type="entry name" value="Ran_bind_dom"/>
</dbReference>
<dbReference type="GO" id="GO:0005737">
    <property type="term" value="C:cytoplasm"/>
    <property type="evidence" value="ECO:0007669"/>
    <property type="project" value="TreeGrafter"/>
</dbReference>
<comment type="function">
    <text evidence="4">Plays a role in RAN-dependent nucleocytoplasmic transport. Alleviates the TNPO1-dependent inhibition of RAN GTPase activity and mediates the dissociation of RAN from proteins involved in transport into the nucleus. Induces a conformation change in the complex formed by XPO1 and RAN that triggers the release of the nuclear export signal of cargo proteins. Promotes the disassembly of the complex formed by RAN and importin beta. Promotes dissociation of RAN from a complex with KPNA2 and CSE1L. Required for normal mitotic spindle assembly and normal progress through mitosis via its effect on RAN. Does not increase the RAN GTPase activity by itself, but increases GTP hydrolysis mediated by RANGAP1. Inhibits RCC1-dependent exchange of RAN-bound GDP by GTP.</text>
</comment>
<keyword evidence="3" id="KW-0007">Acetylation</keyword>
<dbReference type="Gene3D" id="2.30.29.30">
    <property type="entry name" value="Pleckstrin-homology domain (PH domain)/Phosphotyrosine-binding domain (PTB)"/>
    <property type="match status" value="1"/>
</dbReference>
<dbReference type="PANTHER" id="PTHR23138">
    <property type="entry name" value="RAN BINDING PROTEIN"/>
    <property type="match status" value="1"/>
</dbReference>
<dbReference type="SUPFAM" id="SSF50729">
    <property type="entry name" value="PH domain-like"/>
    <property type="match status" value="1"/>
</dbReference>
<dbReference type="AlphaFoldDB" id="A0A448WRJ7"/>
<reference evidence="10" key="1">
    <citation type="submission" date="2018-11" db="EMBL/GenBank/DDBJ databases">
        <authorList>
            <consortium name="Pathogen Informatics"/>
        </authorList>
    </citation>
    <scope>NUCLEOTIDE SEQUENCE</scope>
</reference>
<evidence type="ECO:0000256" key="1">
    <source>
        <dbReference type="ARBA" id="ARBA00022468"/>
    </source>
</evidence>
<dbReference type="SMART" id="SM00160">
    <property type="entry name" value="RanBD"/>
    <property type="match status" value="1"/>
</dbReference>
<comment type="caution">
    <text evidence="10">The sequence shown here is derived from an EMBL/GenBank/DDBJ whole genome shotgun (WGS) entry which is preliminary data.</text>
</comment>
<dbReference type="OrthoDB" id="2357150at2759"/>
<dbReference type="EMBL" id="CAAALY010037062">
    <property type="protein sequence ID" value="VEL18446.1"/>
    <property type="molecule type" value="Genomic_DNA"/>
</dbReference>
<protein>
    <recommendedName>
        <fullName evidence="7">Ran-specific GTPase-activating protein</fullName>
    </recommendedName>
    <alternativeName>
        <fullName evidence="8">Ran-binding protein 1</fullName>
    </alternativeName>
</protein>
<organism evidence="10 11">
    <name type="scientific">Protopolystoma xenopodis</name>
    <dbReference type="NCBI Taxonomy" id="117903"/>
    <lineage>
        <taxon>Eukaryota</taxon>
        <taxon>Metazoa</taxon>
        <taxon>Spiralia</taxon>
        <taxon>Lophotrochozoa</taxon>
        <taxon>Platyhelminthes</taxon>
        <taxon>Monogenea</taxon>
        <taxon>Polyopisthocotylea</taxon>
        <taxon>Polystomatidea</taxon>
        <taxon>Polystomatidae</taxon>
        <taxon>Protopolystoma</taxon>
    </lineage>
</organism>
<evidence type="ECO:0000256" key="2">
    <source>
        <dbReference type="ARBA" id="ARBA00022553"/>
    </source>
</evidence>
<keyword evidence="1" id="KW-0343">GTPase activation</keyword>
<sequence length="201" mass="22887">MAPELPEWKERGTGYLKILKHKITGDYRILMRRDKTLKVCANHYISAEMSLVASCESDRAFVWTAQFDYADEVLKKELFGARFGSSQNAKSFKTIFENGVLHIKTKESCASKADSSETNKLANELQYLKVNELSASAKVSPDKYNTISEQRSEIFNKFSSDISDKKDEHISKDEQNHCESTDEQKACMMLAIIFTCLCLKN</sequence>
<dbReference type="PROSITE" id="PS50196">
    <property type="entry name" value="RANBD1"/>
    <property type="match status" value="1"/>
</dbReference>
<gene>
    <name evidence="10" type="ORF">PXEA_LOCUS11886</name>
</gene>
<dbReference type="InterPro" id="IPR045255">
    <property type="entry name" value="RanBP1-like"/>
</dbReference>
<evidence type="ECO:0000259" key="9">
    <source>
        <dbReference type="PROSITE" id="PS50196"/>
    </source>
</evidence>